<feature type="region of interest" description="Disordered" evidence="1">
    <location>
        <begin position="304"/>
        <end position="365"/>
    </location>
</feature>
<name>A0A6A4RV91_SCOMX</name>
<dbReference type="AlphaFoldDB" id="A0A6A4RV91"/>
<dbReference type="EMBL" id="VEVO01000020">
    <property type="protein sequence ID" value="KAF0025933.1"/>
    <property type="molecule type" value="Genomic_DNA"/>
</dbReference>
<feature type="compositionally biased region" description="Acidic residues" evidence="1">
    <location>
        <begin position="335"/>
        <end position="351"/>
    </location>
</feature>
<feature type="compositionally biased region" description="Acidic residues" evidence="1">
    <location>
        <begin position="304"/>
        <end position="326"/>
    </location>
</feature>
<feature type="compositionally biased region" description="Basic residues" evidence="1">
    <location>
        <begin position="157"/>
        <end position="168"/>
    </location>
</feature>
<protein>
    <submittedName>
        <fullName evidence="2">Uncharacterized protein</fullName>
    </submittedName>
</protein>
<reference evidence="2 3" key="1">
    <citation type="submission" date="2019-06" db="EMBL/GenBank/DDBJ databases">
        <title>Draft genomes of female and male turbot (Scophthalmus maximus).</title>
        <authorList>
            <person name="Xu H."/>
            <person name="Xu X.-W."/>
            <person name="Shao C."/>
            <person name="Chen S."/>
        </authorList>
    </citation>
    <scope>NUCLEOTIDE SEQUENCE [LARGE SCALE GENOMIC DNA]</scope>
    <source>
        <strain evidence="2">Ysfricsl-2016a</strain>
        <tissue evidence="2">Blood</tissue>
    </source>
</reference>
<sequence length="365" mass="41745">MFLLPSGCDQVGIQTYILVLCDESRGSESVRFRVSPTSRRFCEQPFVLSNTVSIEFEQNIFSTLLLFLDVKPLLSDFFMIDVVIVSLIVEGRFLSAASHQRGGSSPSHIGVTMQRKRTLQRLHLRDLYKGHDDDQILIHQITSQGRHQRRRSDQALRHHKGVNARSLRRGNGNSQLDFVSVVHKSEIITTDDFLNQRQKNMISRASEEVDEDEQVVNNNRPSLLNLMNQMSSQDILQHGRFSIITHISGRKQEVVFCLCGVTALLLYRRRKRRRKRKRKRKRKRRRNLDLSDVDLDLSDVDLDLSDVDPSDLDPNDLDLSDLDPSDVDPSVLDPSDVDLDPNDLDLSDVDPSDAVSVTTSEQRIF</sequence>
<accession>A0A6A4RV91</accession>
<comment type="caution">
    <text evidence="2">The sequence shown here is derived from an EMBL/GenBank/DDBJ whole genome shotgun (WGS) entry which is preliminary data.</text>
</comment>
<organism evidence="2 3">
    <name type="scientific">Scophthalmus maximus</name>
    <name type="common">Turbot</name>
    <name type="synonym">Psetta maxima</name>
    <dbReference type="NCBI Taxonomy" id="52904"/>
    <lineage>
        <taxon>Eukaryota</taxon>
        <taxon>Metazoa</taxon>
        <taxon>Chordata</taxon>
        <taxon>Craniata</taxon>
        <taxon>Vertebrata</taxon>
        <taxon>Euteleostomi</taxon>
        <taxon>Actinopterygii</taxon>
        <taxon>Neopterygii</taxon>
        <taxon>Teleostei</taxon>
        <taxon>Neoteleostei</taxon>
        <taxon>Acanthomorphata</taxon>
        <taxon>Carangaria</taxon>
        <taxon>Pleuronectiformes</taxon>
        <taxon>Pleuronectoidei</taxon>
        <taxon>Scophthalmidae</taxon>
        <taxon>Scophthalmus</taxon>
    </lineage>
</organism>
<gene>
    <name evidence="2" type="ORF">F2P81_022814</name>
</gene>
<feature type="region of interest" description="Disordered" evidence="1">
    <location>
        <begin position="142"/>
        <end position="169"/>
    </location>
</feature>
<feature type="compositionally biased region" description="Polar residues" evidence="1">
    <location>
        <begin position="355"/>
        <end position="365"/>
    </location>
</feature>
<evidence type="ECO:0000313" key="2">
    <source>
        <dbReference type="EMBL" id="KAF0025933.1"/>
    </source>
</evidence>
<dbReference type="Proteomes" id="UP000438429">
    <property type="component" value="Unassembled WGS sequence"/>
</dbReference>
<evidence type="ECO:0000256" key="1">
    <source>
        <dbReference type="SAM" id="MobiDB-lite"/>
    </source>
</evidence>
<evidence type="ECO:0000313" key="3">
    <source>
        <dbReference type="Proteomes" id="UP000438429"/>
    </source>
</evidence>
<proteinExistence type="predicted"/>